<evidence type="ECO:0000256" key="1">
    <source>
        <dbReference type="ARBA" id="ARBA00004651"/>
    </source>
</evidence>
<feature type="transmembrane region" description="Helical" evidence="7">
    <location>
        <begin position="192"/>
        <end position="217"/>
    </location>
</feature>
<dbReference type="CDD" id="cd06261">
    <property type="entry name" value="TM_PBP2"/>
    <property type="match status" value="1"/>
</dbReference>
<evidence type="ECO:0000256" key="4">
    <source>
        <dbReference type="ARBA" id="ARBA00022692"/>
    </source>
</evidence>
<comment type="subcellular location">
    <subcellularLocation>
        <location evidence="1">Cell membrane</location>
        <topology evidence="1">Multi-pass membrane protein</topology>
    </subcellularLocation>
</comment>
<evidence type="ECO:0000256" key="2">
    <source>
        <dbReference type="ARBA" id="ARBA00022448"/>
    </source>
</evidence>
<feature type="transmembrane region" description="Helical" evidence="7">
    <location>
        <begin position="20"/>
        <end position="42"/>
    </location>
</feature>
<dbReference type="GO" id="GO:0005886">
    <property type="term" value="C:plasma membrane"/>
    <property type="evidence" value="ECO:0007669"/>
    <property type="project" value="UniProtKB-SubCell"/>
</dbReference>
<evidence type="ECO:0000259" key="8">
    <source>
        <dbReference type="PROSITE" id="PS50928"/>
    </source>
</evidence>
<evidence type="ECO:0000313" key="9">
    <source>
        <dbReference type="EMBL" id="CAB4678052.1"/>
    </source>
</evidence>
<dbReference type="SUPFAM" id="SSF161098">
    <property type="entry name" value="MetI-like"/>
    <property type="match status" value="1"/>
</dbReference>
<proteinExistence type="predicted"/>
<reference evidence="9" key="1">
    <citation type="submission" date="2020-05" db="EMBL/GenBank/DDBJ databases">
        <authorList>
            <person name="Chiriac C."/>
            <person name="Salcher M."/>
            <person name="Ghai R."/>
            <person name="Kavagutti S V."/>
        </authorList>
    </citation>
    <scope>NUCLEOTIDE SEQUENCE</scope>
</reference>
<keyword evidence="2" id="KW-0813">Transport</keyword>
<dbReference type="PROSITE" id="PS50928">
    <property type="entry name" value="ABC_TM1"/>
    <property type="match status" value="1"/>
</dbReference>
<evidence type="ECO:0000256" key="3">
    <source>
        <dbReference type="ARBA" id="ARBA00022475"/>
    </source>
</evidence>
<organism evidence="9">
    <name type="scientific">freshwater metagenome</name>
    <dbReference type="NCBI Taxonomy" id="449393"/>
    <lineage>
        <taxon>unclassified sequences</taxon>
        <taxon>metagenomes</taxon>
        <taxon>ecological metagenomes</taxon>
    </lineage>
</organism>
<keyword evidence="3" id="KW-1003">Cell membrane</keyword>
<dbReference type="EMBL" id="CAEZXK010000001">
    <property type="protein sequence ID" value="CAB4678052.1"/>
    <property type="molecule type" value="Genomic_DNA"/>
</dbReference>
<evidence type="ECO:0000256" key="7">
    <source>
        <dbReference type="SAM" id="Phobius"/>
    </source>
</evidence>
<feature type="transmembrane region" description="Helical" evidence="7">
    <location>
        <begin position="80"/>
        <end position="105"/>
    </location>
</feature>
<dbReference type="Pfam" id="PF00528">
    <property type="entry name" value="BPD_transp_1"/>
    <property type="match status" value="1"/>
</dbReference>
<protein>
    <submittedName>
        <fullName evidence="9">Unannotated protein</fullName>
    </submittedName>
</protein>
<accession>A0A6J6MW27</accession>
<dbReference type="InterPro" id="IPR035906">
    <property type="entry name" value="MetI-like_sf"/>
</dbReference>
<keyword evidence="4 7" id="KW-0812">Transmembrane</keyword>
<evidence type="ECO:0000256" key="5">
    <source>
        <dbReference type="ARBA" id="ARBA00022989"/>
    </source>
</evidence>
<dbReference type="InterPro" id="IPR000515">
    <property type="entry name" value="MetI-like"/>
</dbReference>
<dbReference type="AlphaFoldDB" id="A0A6J6MW27"/>
<keyword evidence="5 7" id="KW-1133">Transmembrane helix</keyword>
<evidence type="ECO:0000256" key="6">
    <source>
        <dbReference type="ARBA" id="ARBA00023136"/>
    </source>
</evidence>
<gene>
    <name evidence="9" type="ORF">UFOPK2370_00048</name>
</gene>
<dbReference type="Gene3D" id="1.10.3720.10">
    <property type="entry name" value="MetI-like"/>
    <property type="match status" value="1"/>
</dbReference>
<feature type="domain" description="ABC transmembrane type-1" evidence="8">
    <location>
        <begin position="80"/>
        <end position="271"/>
    </location>
</feature>
<name>A0A6J6MW27_9ZZZZ</name>
<feature type="transmembrane region" description="Helical" evidence="7">
    <location>
        <begin position="117"/>
        <end position="139"/>
    </location>
</feature>
<dbReference type="GO" id="GO:0055085">
    <property type="term" value="P:transmembrane transport"/>
    <property type="evidence" value="ECO:0007669"/>
    <property type="project" value="InterPro"/>
</dbReference>
<feature type="transmembrane region" description="Helical" evidence="7">
    <location>
        <begin position="250"/>
        <end position="271"/>
    </location>
</feature>
<feature type="transmembrane region" description="Helical" evidence="7">
    <location>
        <begin position="151"/>
        <end position="171"/>
    </location>
</feature>
<dbReference type="PANTHER" id="PTHR43744:SF12">
    <property type="entry name" value="ABC TRANSPORTER PERMEASE PROTEIN MG189-RELATED"/>
    <property type="match status" value="1"/>
</dbReference>
<keyword evidence="6 7" id="KW-0472">Membrane</keyword>
<sequence length="287" mass="31239">MGNLKTKRKTLSPKNTLIEVARFTVLGLLAVFSAVPLLVTVWNSLKTQVEIANNPLGLPSDPKWQNYLDAWTVGNFGTGFASSVAVVVGSVLLIAIVSTMAAYALSRLDFPKSGTLILYLLVLNSLPIQLFLVPLFFVWSRLGLYDTHLGLVIIYTAVNAPFATLLLRSFMIGIPRDYEDAARVDGAGEFKVFLSVTLPLVWSGILTISLVACLAVYNEFFLALMFIQSPELMPISTSLFNFRNGFSTNFPLQAAAGMMMLAPMMLAFLVLHKRFVSGITSSGLAGS</sequence>
<dbReference type="PANTHER" id="PTHR43744">
    <property type="entry name" value="ABC TRANSPORTER PERMEASE PROTEIN MG189-RELATED-RELATED"/>
    <property type="match status" value="1"/>
</dbReference>